<dbReference type="KEGG" id="slr:L21SP2_1704"/>
<dbReference type="AlphaFoldDB" id="V5WGZ3"/>
<evidence type="ECO:0008006" key="3">
    <source>
        <dbReference type="Google" id="ProtNLM"/>
    </source>
</evidence>
<keyword evidence="2" id="KW-1185">Reference proteome</keyword>
<evidence type="ECO:0000313" key="2">
    <source>
        <dbReference type="Proteomes" id="UP000018680"/>
    </source>
</evidence>
<reference evidence="1 2" key="1">
    <citation type="journal article" date="2015" name="Stand. Genomic Sci.">
        <title>Complete genome sequence and description of Salinispira pacifica gen. nov., sp. nov., a novel spirochaete isolated form a hypersaline microbial mat.</title>
        <authorList>
            <person name="Ben Hania W."/>
            <person name="Joseph M."/>
            <person name="Schumann P."/>
            <person name="Bunk B."/>
            <person name="Fiebig A."/>
            <person name="Sproer C."/>
            <person name="Klenk H.P."/>
            <person name="Fardeau M.L."/>
            <person name="Spring S."/>
        </authorList>
    </citation>
    <scope>NUCLEOTIDE SEQUENCE [LARGE SCALE GENOMIC DNA]</scope>
    <source>
        <strain evidence="1 2">L21-RPul-D2</strain>
    </source>
</reference>
<accession>V5WGZ3</accession>
<dbReference type="HOGENOM" id="CLU_3276418_0_0_12"/>
<organism evidence="1 2">
    <name type="scientific">Salinispira pacifica</name>
    <dbReference type="NCBI Taxonomy" id="1307761"/>
    <lineage>
        <taxon>Bacteria</taxon>
        <taxon>Pseudomonadati</taxon>
        <taxon>Spirochaetota</taxon>
        <taxon>Spirochaetia</taxon>
        <taxon>Spirochaetales</taxon>
        <taxon>Spirochaetaceae</taxon>
        <taxon>Salinispira</taxon>
    </lineage>
</organism>
<dbReference type="EMBL" id="CP006939">
    <property type="protein sequence ID" value="AHC15087.1"/>
    <property type="molecule type" value="Genomic_DNA"/>
</dbReference>
<name>V5WGZ3_9SPIO</name>
<gene>
    <name evidence="1" type="ORF">L21SP2_1704</name>
</gene>
<evidence type="ECO:0000313" key="1">
    <source>
        <dbReference type="EMBL" id="AHC15087.1"/>
    </source>
</evidence>
<protein>
    <recommendedName>
        <fullName evidence="3">DNA binding HTH domain-containing protein</fullName>
    </recommendedName>
</protein>
<dbReference type="STRING" id="1307761.L21SP2_1704"/>
<dbReference type="PATRIC" id="fig|1307761.3.peg.1698"/>
<dbReference type="eggNOG" id="COG2856">
    <property type="taxonomic scope" value="Bacteria"/>
</dbReference>
<sequence length="41" mass="4725">MSRLVRKTVENEKISISRAAEILNLSSEQMMERIAELEDFG</sequence>
<proteinExistence type="predicted"/>
<dbReference type="Proteomes" id="UP000018680">
    <property type="component" value="Chromosome"/>
</dbReference>